<dbReference type="EC" id="3.4.19.12" evidence="3"/>
<dbReference type="PANTHER" id="PTHR24006">
    <property type="entry name" value="UBIQUITIN CARBOXYL-TERMINAL HYDROLASE"/>
    <property type="match status" value="1"/>
</dbReference>
<dbReference type="PROSITE" id="PS00973">
    <property type="entry name" value="USP_2"/>
    <property type="match status" value="1"/>
</dbReference>
<evidence type="ECO:0000259" key="9">
    <source>
        <dbReference type="PROSITE" id="PS50235"/>
    </source>
</evidence>
<feature type="compositionally biased region" description="Polar residues" evidence="8">
    <location>
        <begin position="330"/>
        <end position="344"/>
    </location>
</feature>
<comment type="similarity">
    <text evidence="2">Belongs to the peptidase C19 family.</text>
</comment>
<dbReference type="SUPFAM" id="SSF54001">
    <property type="entry name" value="Cysteine proteinases"/>
    <property type="match status" value="1"/>
</dbReference>
<dbReference type="AlphaFoldDB" id="A0A4T0R7H8"/>
<feature type="domain" description="USP" evidence="9">
    <location>
        <begin position="22"/>
        <end position="756"/>
    </location>
</feature>
<sequence length="756" mass="85330">MTLENNKNDINNNLKSANDRPVGMRNLTNTCFMNSLLQSIYTLNLLRDVVLQDPNSSAEQDSDLGSNSNNSKSPSQSSSGSPPTFSGVLDTPAIRIWREEGYNDKLRLTCHFFNTLRDFWESKKSPLVPVDILKAMASKFDLYNDFGQQDSHEFLRQLFDAMRMEELDVIYEKHPEYKDAKNKIKKLRPYHYQSVGPTTFVDLLCEGMIVNVIICATCKQIYHVYEPFLDISLALQDENKHPKRRGFRQSVRESILGRPDIKSEELTVEDVVLSDTEDDAQEKESTEQNAEPKKRFSFRNSFSVGSTSRNSQRRTSVLGPLPNSPSPSPHQTHSQLAPSPTGSMFTRRLSKRGKNRRFSRSSAGATSVEDSDESGVRRSKRTIEDKVYTQKLFGDLTTPSTPQSTHSASMTELANEQTMTSPSSTPSSFRDGQSIQAANSQSSVLAALRQPPPPQSNDSSLPSSAPMSATPSSNIPKTGIEDAFERYAGIETLQNENEFHCHGCWKQQNEVQVEMIRRFKDSKRKESHKSVLGVTGMTPLKDEVKEPDTYQAESDVDEDSDAEDDDDITEKDWNAFYGDTVAYVPRKQQVLGSKALRRTLIAIAPPILVLHLKRFGSVGGFALSKIFDNINFPLDLDIGPYIAPEKPKEGRNDDLSGDDVDPTTTEDYKRLAEMAFPTASTKYRLRSTVNHCGRTMISGHYTAFTSREVQVEDEKIQLQWYWASDETIKPKTEEQFLHESFKNDDQNAYVLVYERI</sequence>
<dbReference type="GO" id="GO:0005829">
    <property type="term" value="C:cytosol"/>
    <property type="evidence" value="ECO:0007669"/>
    <property type="project" value="TreeGrafter"/>
</dbReference>
<dbReference type="InterPro" id="IPR018200">
    <property type="entry name" value="USP_CS"/>
</dbReference>
<accession>A0A4T0R7H8</accession>
<evidence type="ECO:0000313" key="11">
    <source>
        <dbReference type="Proteomes" id="UP000305647"/>
    </source>
</evidence>
<dbReference type="GO" id="GO:0004843">
    <property type="term" value="F:cysteine-type deubiquitinase activity"/>
    <property type="evidence" value="ECO:0007669"/>
    <property type="project" value="UniProtKB-EC"/>
</dbReference>
<dbReference type="PANTHER" id="PTHR24006:SF888">
    <property type="entry name" value="UBIQUITIN CARBOXYL-TERMINAL HYDROLASE 30"/>
    <property type="match status" value="1"/>
</dbReference>
<evidence type="ECO:0000256" key="6">
    <source>
        <dbReference type="ARBA" id="ARBA00022801"/>
    </source>
</evidence>
<dbReference type="GO" id="GO:0006508">
    <property type="term" value="P:proteolysis"/>
    <property type="evidence" value="ECO:0007669"/>
    <property type="project" value="UniProtKB-KW"/>
</dbReference>
<evidence type="ECO:0000256" key="5">
    <source>
        <dbReference type="ARBA" id="ARBA00022786"/>
    </source>
</evidence>
<comment type="caution">
    <text evidence="10">The sequence shown here is derived from an EMBL/GenBank/DDBJ whole genome shotgun (WGS) entry which is preliminary data.</text>
</comment>
<name>A0A4T0R7H8_9BASI</name>
<feature type="region of interest" description="Disordered" evidence="8">
    <location>
        <begin position="269"/>
        <end position="477"/>
    </location>
</feature>
<feature type="region of interest" description="Disordered" evidence="8">
    <location>
        <begin position="1"/>
        <end position="21"/>
    </location>
</feature>
<feature type="region of interest" description="Disordered" evidence="8">
    <location>
        <begin position="55"/>
        <end position="87"/>
    </location>
</feature>
<feature type="compositionally biased region" description="Acidic residues" evidence="8">
    <location>
        <begin position="554"/>
        <end position="566"/>
    </location>
</feature>
<dbReference type="CDD" id="cd02257">
    <property type="entry name" value="Peptidase_C19"/>
    <property type="match status" value="1"/>
</dbReference>
<dbReference type="InterPro" id="IPR001394">
    <property type="entry name" value="Peptidase_C19_UCH"/>
</dbReference>
<dbReference type="GO" id="GO:0016579">
    <property type="term" value="P:protein deubiquitination"/>
    <property type="evidence" value="ECO:0007669"/>
    <property type="project" value="InterPro"/>
</dbReference>
<feature type="compositionally biased region" description="Polar residues" evidence="8">
    <location>
        <begin position="430"/>
        <end position="444"/>
    </location>
</feature>
<feature type="compositionally biased region" description="Low complexity" evidence="8">
    <location>
        <begin position="65"/>
        <end position="87"/>
    </location>
</feature>
<feature type="compositionally biased region" description="Basic residues" evidence="8">
    <location>
        <begin position="348"/>
        <end position="359"/>
    </location>
</feature>
<protein>
    <recommendedName>
        <fullName evidence="3">ubiquitinyl hydrolase 1</fullName>
        <ecNumber evidence="3">3.4.19.12</ecNumber>
    </recommendedName>
</protein>
<evidence type="ECO:0000256" key="1">
    <source>
        <dbReference type="ARBA" id="ARBA00000707"/>
    </source>
</evidence>
<dbReference type="InterPro" id="IPR038765">
    <property type="entry name" value="Papain-like_cys_pep_sf"/>
</dbReference>
<evidence type="ECO:0000256" key="8">
    <source>
        <dbReference type="SAM" id="MobiDB-lite"/>
    </source>
</evidence>
<keyword evidence="6" id="KW-0378">Hydrolase</keyword>
<reference evidence="10 11" key="1">
    <citation type="submission" date="2019-03" db="EMBL/GenBank/DDBJ databases">
        <title>Sequencing 25 genomes of Wallemia mellicola.</title>
        <authorList>
            <person name="Gostincar C."/>
        </authorList>
    </citation>
    <scope>NUCLEOTIDE SEQUENCE [LARGE SCALE GENOMIC DNA]</scope>
    <source>
        <strain evidence="10 11">EXF-8738</strain>
    </source>
</reference>
<feature type="compositionally biased region" description="Low complexity" evidence="8">
    <location>
        <begin position="456"/>
        <end position="473"/>
    </location>
</feature>
<evidence type="ECO:0000256" key="2">
    <source>
        <dbReference type="ARBA" id="ARBA00009085"/>
    </source>
</evidence>
<organism evidence="10 11">
    <name type="scientific">Wallemia mellicola</name>
    <dbReference type="NCBI Taxonomy" id="1708541"/>
    <lineage>
        <taxon>Eukaryota</taxon>
        <taxon>Fungi</taxon>
        <taxon>Dikarya</taxon>
        <taxon>Basidiomycota</taxon>
        <taxon>Wallemiomycotina</taxon>
        <taxon>Wallemiomycetes</taxon>
        <taxon>Wallemiales</taxon>
        <taxon>Wallemiaceae</taxon>
        <taxon>Wallemia</taxon>
    </lineage>
</organism>
<dbReference type="Pfam" id="PF00443">
    <property type="entry name" value="UCH"/>
    <property type="match status" value="1"/>
</dbReference>
<keyword evidence="5" id="KW-0833">Ubl conjugation pathway</keyword>
<feature type="compositionally biased region" description="Polar residues" evidence="8">
    <location>
        <begin position="298"/>
        <end position="315"/>
    </location>
</feature>
<dbReference type="EMBL" id="SPRO01000004">
    <property type="protein sequence ID" value="TIC33616.1"/>
    <property type="molecule type" value="Genomic_DNA"/>
</dbReference>
<dbReference type="PROSITE" id="PS50235">
    <property type="entry name" value="USP_3"/>
    <property type="match status" value="1"/>
</dbReference>
<evidence type="ECO:0000256" key="7">
    <source>
        <dbReference type="ARBA" id="ARBA00022807"/>
    </source>
</evidence>
<comment type="catalytic activity">
    <reaction evidence="1">
        <text>Thiol-dependent hydrolysis of ester, thioester, amide, peptide and isopeptide bonds formed by the C-terminal Gly of ubiquitin (a 76-residue protein attached to proteins as an intracellular targeting signal).</text>
        <dbReference type="EC" id="3.4.19.12"/>
    </reaction>
</comment>
<dbReference type="InterPro" id="IPR050164">
    <property type="entry name" value="Peptidase_C19"/>
</dbReference>
<keyword evidence="4" id="KW-0645">Protease</keyword>
<evidence type="ECO:0000256" key="4">
    <source>
        <dbReference type="ARBA" id="ARBA00022670"/>
    </source>
</evidence>
<feature type="compositionally biased region" description="Polar residues" evidence="8">
    <location>
        <begin position="397"/>
        <end position="419"/>
    </location>
</feature>
<keyword evidence="7" id="KW-0788">Thiol protease</keyword>
<feature type="region of interest" description="Disordered" evidence="8">
    <location>
        <begin position="541"/>
        <end position="566"/>
    </location>
</feature>
<dbReference type="Gene3D" id="3.90.70.10">
    <property type="entry name" value="Cysteine proteinases"/>
    <property type="match status" value="2"/>
</dbReference>
<dbReference type="GO" id="GO:0005634">
    <property type="term" value="C:nucleus"/>
    <property type="evidence" value="ECO:0007669"/>
    <property type="project" value="TreeGrafter"/>
</dbReference>
<proteinExistence type="inferred from homology"/>
<evidence type="ECO:0000256" key="3">
    <source>
        <dbReference type="ARBA" id="ARBA00012759"/>
    </source>
</evidence>
<evidence type="ECO:0000313" key="10">
    <source>
        <dbReference type="EMBL" id="TIC33616.1"/>
    </source>
</evidence>
<gene>
    <name evidence="10" type="ORF">E3Q10_00669</name>
</gene>
<feature type="compositionally biased region" description="Basic and acidic residues" evidence="8">
    <location>
        <begin position="282"/>
        <end position="294"/>
    </location>
</feature>
<dbReference type="Proteomes" id="UP000305647">
    <property type="component" value="Unassembled WGS sequence"/>
</dbReference>
<dbReference type="InterPro" id="IPR028889">
    <property type="entry name" value="USP"/>
</dbReference>